<evidence type="ECO:0000313" key="3">
    <source>
        <dbReference type="Proteomes" id="UP000030848"/>
    </source>
</evidence>
<dbReference type="GO" id="GO:0004497">
    <property type="term" value="F:monooxygenase activity"/>
    <property type="evidence" value="ECO:0007669"/>
    <property type="project" value="UniProtKB-KW"/>
</dbReference>
<keyword evidence="2" id="KW-0560">Oxidoreductase</keyword>
<dbReference type="PRINTS" id="PR00411">
    <property type="entry name" value="PNDRDTASEI"/>
</dbReference>
<evidence type="ECO:0000256" key="1">
    <source>
        <dbReference type="SAM" id="MobiDB-lite"/>
    </source>
</evidence>
<protein>
    <submittedName>
        <fullName evidence="2">4-hydroxyacetophenone monooxygenase</fullName>
    </submittedName>
</protein>
<dbReference type="InterPro" id="IPR036188">
    <property type="entry name" value="FAD/NAD-bd_sf"/>
</dbReference>
<comment type="caution">
    <text evidence="2">The sequence shown here is derived from an EMBL/GenBank/DDBJ whole genome shotgun (WGS) entry which is preliminary data.</text>
</comment>
<dbReference type="PRINTS" id="PR00368">
    <property type="entry name" value="FADPNR"/>
</dbReference>
<proteinExistence type="predicted"/>
<dbReference type="Pfam" id="PF13738">
    <property type="entry name" value="Pyr_redox_3"/>
    <property type="match status" value="1"/>
</dbReference>
<dbReference type="OrthoDB" id="5168853at2"/>
<dbReference type="InterPro" id="IPR051209">
    <property type="entry name" value="FAD-bind_Monooxygenase_sf"/>
</dbReference>
<dbReference type="PANTHER" id="PTHR42877:SF4">
    <property type="entry name" value="FAD_NAD(P)-BINDING DOMAIN-CONTAINING PROTEIN-RELATED"/>
    <property type="match status" value="1"/>
</dbReference>
<dbReference type="RefSeq" id="WP_015785988.1">
    <property type="nucleotide sequence ID" value="NZ_CALJZO010000003.1"/>
</dbReference>
<dbReference type="OMA" id="TWWVNSY"/>
<dbReference type="PANTHER" id="PTHR42877">
    <property type="entry name" value="L-ORNITHINE N(5)-MONOOXYGENASE-RELATED"/>
    <property type="match status" value="1"/>
</dbReference>
<reference evidence="2 3" key="1">
    <citation type="submission" date="2014-10" db="EMBL/GenBank/DDBJ databases">
        <title>Genome sequence of Micropolyspora internatus JCM3315.</title>
        <authorList>
            <person name="Shin S.-K."/>
            <person name="Yi H."/>
        </authorList>
    </citation>
    <scope>NUCLEOTIDE SEQUENCE [LARGE SCALE GENOMIC DNA]</scope>
    <source>
        <strain evidence="2 3">JCM 3315</strain>
    </source>
</reference>
<gene>
    <name evidence="2" type="ORF">MINT15_30260</name>
</gene>
<accession>A0A837D8U6</accession>
<feature type="region of interest" description="Disordered" evidence="1">
    <location>
        <begin position="487"/>
        <end position="525"/>
    </location>
</feature>
<dbReference type="AlphaFoldDB" id="A0A837D8U6"/>
<evidence type="ECO:0000313" key="2">
    <source>
        <dbReference type="EMBL" id="KHF42824.1"/>
    </source>
</evidence>
<feature type="compositionally biased region" description="Low complexity" evidence="1">
    <location>
        <begin position="501"/>
        <end position="517"/>
    </location>
</feature>
<dbReference type="EMBL" id="JRZE01000006">
    <property type="protein sequence ID" value="KHF42824.1"/>
    <property type="molecule type" value="Genomic_DNA"/>
</dbReference>
<dbReference type="Proteomes" id="UP000030848">
    <property type="component" value="Unassembled WGS sequence"/>
</dbReference>
<dbReference type="SUPFAM" id="SSF51905">
    <property type="entry name" value="FAD/NAD(P)-binding domain"/>
    <property type="match status" value="2"/>
</dbReference>
<sequence>MEIINTTVLIIGAGFGGVATAIELRRAGIHDVVVLEAADDVGGVWRENTYPGAGCDVPSPLYSFSFAPNTQWPRRYALQPDILAYLRQVARRFGVLGLVRFRSKVVSAEFDPDIARWRVRTADGTTYLTRVLIPATGQLSQPVYPSIPGIDTFTGVSFHSARWNHDCDLSGKRVAVIGTGASAVQFVPFLQREAASVAVFQRSAPYVLPRRDRVYTPRQHRLLRALPILQKADRLGFWLYTEFAQECLSRWQFFTPLFYFQARRHLRKQVADPVLRKKLTPDYALGCKRVLFSNDYYPALTSSTVDVITERIDAVTPKGIRTVDGTVHEVDVIVYGTGFAATDLLASITVRGLNGRSLSEAWKEGARAHLGITVPGFPNLFLMYGPNTNLGGGSIIYMLESQARYIRSAVQFLLARPDHYLDVRTEAEQRWDDEVQSRLTRSVWTRCSSWYRNAQGRVVSNWPGRTSEYRWRTRRLDPADFHVIRIHPTPGTPSDTPPTAAPDTAPDAASDAALDPTFDAPTGAG</sequence>
<name>A0A837D8U6_9PSEU</name>
<dbReference type="Gene3D" id="3.50.50.60">
    <property type="entry name" value="FAD/NAD(P)-binding domain"/>
    <property type="match status" value="2"/>
</dbReference>
<keyword evidence="2" id="KW-0503">Monooxygenase</keyword>
<organism evidence="2 3">
    <name type="scientific">Saccharomonospora viridis</name>
    <dbReference type="NCBI Taxonomy" id="1852"/>
    <lineage>
        <taxon>Bacteria</taxon>
        <taxon>Bacillati</taxon>
        <taxon>Actinomycetota</taxon>
        <taxon>Actinomycetes</taxon>
        <taxon>Pseudonocardiales</taxon>
        <taxon>Pseudonocardiaceae</taxon>
        <taxon>Saccharomonospora</taxon>
    </lineage>
</organism>